<dbReference type="GO" id="GO:0006865">
    <property type="term" value="P:amino acid transport"/>
    <property type="evidence" value="ECO:0007669"/>
    <property type="project" value="TreeGrafter"/>
</dbReference>
<keyword evidence="10" id="KW-1185">Reference proteome</keyword>
<dbReference type="Pfam" id="PF00528">
    <property type="entry name" value="BPD_transp_1"/>
    <property type="match status" value="1"/>
</dbReference>
<keyword evidence="3" id="KW-1003">Cell membrane</keyword>
<evidence type="ECO:0000313" key="9">
    <source>
        <dbReference type="EMBL" id="MUG69305.1"/>
    </source>
</evidence>
<dbReference type="InterPro" id="IPR010065">
    <property type="entry name" value="AA_ABC_transptr_permease_3TM"/>
</dbReference>
<evidence type="ECO:0000256" key="2">
    <source>
        <dbReference type="ARBA" id="ARBA00022448"/>
    </source>
</evidence>
<comment type="similarity">
    <text evidence="7">Belongs to the binding-protein-dependent transport system permease family.</text>
</comment>
<name>A0A7X2Z7R6_9BACL</name>
<keyword evidence="6 7" id="KW-0472">Membrane</keyword>
<dbReference type="AlphaFoldDB" id="A0A7X2Z7R6"/>
<dbReference type="PANTHER" id="PTHR30614">
    <property type="entry name" value="MEMBRANE COMPONENT OF AMINO ACID ABC TRANSPORTER"/>
    <property type="match status" value="1"/>
</dbReference>
<dbReference type="InterPro" id="IPR035906">
    <property type="entry name" value="MetI-like_sf"/>
</dbReference>
<feature type="transmembrane region" description="Helical" evidence="7">
    <location>
        <begin position="20"/>
        <end position="44"/>
    </location>
</feature>
<dbReference type="EMBL" id="WNZX01000001">
    <property type="protein sequence ID" value="MUG69305.1"/>
    <property type="molecule type" value="Genomic_DNA"/>
</dbReference>
<comment type="subcellular location">
    <subcellularLocation>
        <location evidence="1 7">Cell membrane</location>
        <topology evidence="1 7">Multi-pass membrane protein</topology>
    </subcellularLocation>
</comment>
<feature type="transmembrane region" description="Helical" evidence="7">
    <location>
        <begin position="65"/>
        <end position="83"/>
    </location>
</feature>
<organism evidence="9 10">
    <name type="scientific">Paenibacillus validus</name>
    <dbReference type="NCBI Taxonomy" id="44253"/>
    <lineage>
        <taxon>Bacteria</taxon>
        <taxon>Bacillati</taxon>
        <taxon>Bacillota</taxon>
        <taxon>Bacilli</taxon>
        <taxon>Bacillales</taxon>
        <taxon>Paenibacillaceae</taxon>
        <taxon>Paenibacillus</taxon>
    </lineage>
</organism>
<dbReference type="GO" id="GO:0043190">
    <property type="term" value="C:ATP-binding cassette (ABC) transporter complex"/>
    <property type="evidence" value="ECO:0007669"/>
    <property type="project" value="InterPro"/>
</dbReference>
<evidence type="ECO:0000256" key="4">
    <source>
        <dbReference type="ARBA" id="ARBA00022692"/>
    </source>
</evidence>
<evidence type="ECO:0000256" key="5">
    <source>
        <dbReference type="ARBA" id="ARBA00022989"/>
    </source>
</evidence>
<dbReference type="GO" id="GO:0022857">
    <property type="term" value="F:transmembrane transporter activity"/>
    <property type="evidence" value="ECO:0007669"/>
    <property type="project" value="InterPro"/>
</dbReference>
<dbReference type="PROSITE" id="PS50928">
    <property type="entry name" value="ABC_TM1"/>
    <property type="match status" value="1"/>
</dbReference>
<protein>
    <submittedName>
        <fullName evidence="9">ABC transporter permease subunit</fullName>
    </submittedName>
</protein>
<dbReference type="Gene3D" id="1.10.3720.10">
    <property type="entry name" value="MetI-like"/>
    <property type="match status" value="1"/>
</dbReference>
<reference evidence="9 10" key="1">
    <citation type="submission" date="2019-11" db="EMBL/GenBank/DDBJ databases">
        <title>Draft genome sequences of five Paenibacillus species of dairy origin.</title>
        <authorList>
            <person name="Olajide A.M."/>
            <person name="Chen S."/>
            <person name="Lapointe G."/>
        </authorList>
    </citation>
    <scope>NUCLEOTIDE SEQUENCE [LARGE SCALE GENOMIC DNA]</scope>
    <source>
        <strain evidence="9 10">2CS3</strain>
    </source>
</reference>
<feature type="transmembrane region" description="Helical" evidence="7">
    <location>
        <begin position="188"/>
        <end position="208"/>
    </location>
</feature>
<evidence type="ECO:0000259" key="8">
    <source>
        <dbReference type="PROSITE" id="PS50928"/>
    </source>
</evidence>
<keyword evidence="2 7" id="KW-0813">Transport</keyword>
<evidence type="ECO:0000256" key="6">
    <source>
        <dbReference type="ARBA" id="ARBA00023136"/>
    </source>
</evidence>
<dbReference type="PANTHER" id="PTHR30614:SF36">
    <property type="entry name" value="ABC TRANSPORTER MEMBRANE-SPANNING PERMEASE-GLUTAMINE TRANSPORT"/>
    <property type="match status" value="1"/>
</dbReference>
<comment type="caution">
    <text evidence="9">The sequence shown here is derived from an EMBL/GenBank/DDBJ whole genome shotgun (WGS) entry which is preliminary data.</text>
</comment>
<dbReference type="InterPro" id="IPR000515">
    <property type="entry name" value="MetI-like"/>
</dbReference>
<keyword evidence="5 7" id="KW-1133">Transmembrane helix</keyword>
<dbReference type="CDD" id="cd06261">
    <property type="entry name" value="TM_PBP2"/>
    <property type="match status" value="1"/>
</dbReference>
<gene>
    <name evidence="9" type="ORF">GNP93_01315</name>
</gene>
<evidence type="ECO:0000313" key="10">
    <source>
        <dbReference type="Proteomes" id="UP000450917"/>
    </source>
</evidence>
<feature type="domain" description="ABC transmembrane type-1" evidence="8">
    <location>
        <begin position="20"/>
        <end position="209"/>
    </location>
</feature>
<dbReference type="NCBIfam" id="TIGR01726">
    <property type="entry name" value="HEQRo_perm_3TM"/>
    <property type="match status" value="1"/>
</dbReference>
<accession>A0A7X2Z7R6</accession>
<dbReference type="InterPro" id="IPR043429">
    <property type="entry name" value="ArtM/GltK/GlnP/TcyL/YhdX-like"/>
</dbReference>
<dbReference type="RefSeq" id="WP_155613818.1">
    <property type="nucleotide sequence ID" value="NZ_WNZX01000001.1"/>
</dbReference>
<feature type="transmembrane region" description="Helical" evidence="7">
    <location>
        <begin position="89"/>
        <end position="109"/>
    </location>
</feature>
<dbReference type="Proteomes" id="UP000450917">
    <property type="component" value="Unassembled WGS sequence"/>
</dbReference>
<evidence type="ECO:0000256" key="3">
    <source>
        <dbReference type="ARBA" id="ARBA00022475"/>
    </source>
</evidence>
<proteinExistence type="inferred from homology"/>
<evidence type="ECO:0000256" key="7">
    <source>
        <dbReference type="RuleBase" id="RU363032"/>
    </source>
</evidence>
<evidence type="ECO:0000256" key="1">
    <source>
        <dbReference type="ARBA" id="ARBA00004651"/>
    </source>
</evidence>
<dbReference type="SUPFAM" id="SSF161098">
    <property type="entry name" value="MetI-like"/>
    <property type="match status" value="1"/>
</dbReference>
<sequence>MDNSVISLLFKSIPLLFNGVIQTLWIAVYSLCISTVCGIVFGIFRMSSIRGIQILTRAYVEIFRAVPVLVFMFFFFFGLPILWGIEVPGILAAVLALSFWGIAEIGEIVRGALQSLPKGQTEAGKSIGLSTYQLYRHVLLPQALRRMIPPVMNIYTRMIKSTSLAVLIGAREMIKIGQEIIERTGQSLLIYTCLFIFYFLLCYPISLWSRKLERDWHY</sequence>
<keyword evidence="4 7" id="KW-0812">Transmembrane</keyword>